<name>A0A7C0VD28_UNCW3</name>
<reference evidence="2" key="1">
    <citation type="journal article" date="2020" name="mSystems">
        <title>Genome- and Community-Level Interaction Insights into Carbon Utilization and Element Cycling Functions of Hydrothermarchaeota in Hydrothermal Sediment.</title>
        <authorList>
            <person name="Zhou Z."/>
            <person name="Liu Y."/>
            <person name="Xu W."/>
            <person name="Pan J."/>
            <person name="Luo Z.H."/>
            <person name="Li M."/>
        </authorList>
    </citation>
    <scope>NUCLEOTIDE SEQUENCE [LARGE SCALE GENOMIC DNA]</scope>
    <source>
        <strain evidence="2">HyVt-102</strain>
    </source>
</reference>
<evidence type="ECO:0000256" key="1">
    <source>
        <dbReference type="SAM" id="Phobius"/>
    </source>
</evidence>
<dbReference type="Proteomes" id="UP000885847">
    <property type="component" value="Unassembled WGS sequence"/>
</dbReference>
<dbReference type="EMBL" id="DQWE01000393">
    <property type="protein sequence ID" value="HDI83786.1"/>
    <property type="molecule type" value="Genomic_DNA"/>
</dbReference>
<feature type="transmembrane region" description="Helical" evidence="1">
    <location>
        <begin position="79"/>
        <end position="98"/>
    </location>
</feature>
<dbReference type="AlphaFoldDB" id="A0A7C0VD28"/>
<feature type="transmembrane region" description="Helical" evidence="1">
    <location>
        <begin position="164"/>
        <end position="183"/>
    </location>
</feature>
<feature type="non-terminal residue" evidence="2">
    <location>
        <position position="184"/>
    </location>
</feature>
<feature type="transmembrane region" description="Helical" evidence="1">
    <location>
        <begin position="42"/>
        <end position="67"/>
    </location>
</feature>
<keyword evidence="1" id="KW-1133">Transmembrane helix</keyword>
<accession>A0A7C0VD28</accession>
<comment type="caution">
    <text evidence="2">The sequence shown here is derived from an EMBL/GenBank/DDBJ whole genome shotgun (WGS) entry which is preliminary data.</text>
</comment>
<proteinExistence type="predicted"/>
<sequence length="184" mass="21305">MVILGLKFFMLNLIFLLFAATLDRSGLIKRIMDLGVKKGGRVGFHILLSTIFILSPLYLFPVFLYRLPNVSKRINKERTGLTLLMAAVMLGSILLPFGNQRNLFFSTYFITMREGFSPLRELVPHIWPYWFLLLAFLNLVAYLLRVEVQDNLVKLEKVRYQEHILSGIALFFIFPLAMGKLNFL</sequence>
<feature type="transmembrane region" description="Helical" evidence="1">
    <location>
        <begin position="126"/>
        <end position="144"/>
    </location>
</feature>
<organism evidence="2">
    <name type="scientific">candidate division WOR-3 bacterium</name>
    <dbReference type="NCBI Taxonomy" id="2052148"/>
    <lineage>
        <taxon>Bacteria</taxon>
        <taxon>Bacteria division WOR-3</taxon>
    </lineage>
</organism>
<protein>
    <submittedName>
        <fullName evidence="2">Uncharacterized protein</fullName>
    </submittedName>
</protein>
<keyword evidence="1" id="KW-0472">Membrane</keyword>
<keyword evidence="1" id="KW-0812">Transmembrane</keyword>
<gene>
    <name evidence="2" type="ORF">ENF18_08370</name>
</gene>
<evidence type="ECO:0000313" key="2">
    <source>
        <dbReference type="EMBL" id="HDI83786.1"/>
    </source>
</evidence>